<feature type="transmembrane region" description="Helical" evidence="1">
    <location>
        <begin position="56"/>
        <end position="78"/>
    </location>
</feature>
<accession>A0A3L6QY16</accession>
<reference evidence="3" key="1">
    <citation type="journal article" date="2019" name="Nat. Commun.">
        <title>The genome of broomcorn millet.</title>
        <authorList>
            <person name="Zou C."/>
            <person name="Miki D."/>
            <person name="Li D."/>
            <person name="Tang Q."/>
            <person name="Xiao L."/>
            <person name="Rajput S."/>
            <person name="Deng P."/>
            <person name="Jia W."/>
            <person name="Huang R."/>
            <person name="Zhang M."/>
            <person name="Sun Y."/>
            <person name="Hu J."/>
            <person name="Fu X."/>
            <person name="Schnable P.S."/>
            <person name="Li F."/>
            <person name="Zhang H."/>
            <person name="Feng B."/>
            <person name="Zhu X."/>
            <person name="Liu R."/>
            <person name="Schnable J.C."/>
            <person name="Zhu J.-K."/>
            <person name="Zhang H."/>
        </authorList>
    </citation>
    <scope>NUCLEOTIDE SEQUENCE [LARGE SCALE GENOMIC DNA]</scope>
</reference>
<evidence type="ECO:0000256" key="1">
    <source>
        <dbReference type="SAM" id="Phobius"/>
    </source>
</evidence>
<dbReference type="OrthoDB" id="685418at2759"/>
<evidence type="ECO:0000313" key="3">
    <source>
        <dbReference type="Proteomes" id="UP000275267"/>
    </source>
</evidence>
<keyword evidence="1" id="KW-0472">Membrane</keyword>
<dbReference type="EMBL" id="PQIB02000010">
    <property type="protein sequence ID" value="RLM91568.1"/>
    <property type="molecule type" value="Genomic_DNA"/>
</dbReference>
<name>A0A3L6QY16_PANMI</name>
<proteinExistence type="predicted"/>
<dbReference type="AlphaFoldDB" id="A0A3L6QY16"/>
<dbReference type="PANTHER" id="PTHR33994:SF27">
    <property type="entry name" value="OS01G0771700 PROTEIN"/>
    <property type="match status" value="1"/>
</dbReference>
<comment type="caution">
    <text evidence="2">The sequence shown here is derived from an EMBL/GenBank/DDBJ whole genome shotgun (WGS) entry which is preliminary data.</text>
</comment>
<sequence>MGLGIDLETAAAAAAAEPFHATKAADPHRHAASGGRRGCCSRASCSSPSADDDPSFLLVLVWAGGGTLFAALAMAAMFKLLYPTPSYSVHLTGYEGIDPGRAARIVSPAFNVTLRMNGTCVDTALVAVTYSDVALGWARAEPRDCAEGRWAKDLEVVARGGEVGLSRRLRDHMASDWRSGEVELGVTVMMYRLGWRTVTENIPRTFDGKVKMTREGGRSHERLS</sequence>
<keyword evidence="3" id="KW-1185">Reference proteome</keyword>
<keyword evidence="1" id="KW-1133">Transmembrane helix</keyword>
<dbReference type="Proteomes" id="UP000275267">
    <property type="component" value="Unassembled WGS sequence"/>
</dbReference>
<dbReference type="PANTHER" id="PTHR33994">
    <property type="entry name" value="OS04G0515000 PROTEIN"/>
    <property type="match status" value="1"/>
</dbReference>
<protein>
    <recommendedName>
        <fullName evidence="4">Late embryogenesis abundant protein LEA-2 subgroup domain-containing protein</fullName>
    </recommendedName>
</protein>
<evidence type="ECO:0000313" key="2">
    <source>
        <dbReference type="EMBL" id="RLM91568.1"/>
    </source>
</evidence>
<gene>
    <name evidence="2" type="ORF">C2845_PM08G26870</name>
</gene>
<evidence type="ECO:0008006" key="4">
    <source>
        <dbReference type="Google" id="ProtNLM"/>
    </source>
</evidence>
<keyword evidence="1" id="KW-0812">Transmembrane</keyword>
<organism evidence="2 3">
    <name type="scientific">Panicum miliaceum</name>
    <name type="common">Proso millet</name>
    <name type="synonym">Broomcorn millet</name>
    <dbReference type="NCBI Taxonomy" id="4540"/>
    <lineage>
        <taxon>Eukaryota</taxon>
        <taxon>Viridiplantae</taxon>
        <taxon>Streptophyta</taxon>
        <taxon>Embryophyta</taxon>
        <taxon>Tracheophyta</taxon>
        <taxon>Spermatophyta</taxon>
        <taxon>Magnoliopsida</taxon>
        <taxon>Liliopsida</taxon>
        <taxon>Poales</taxon>
        <taxon>Poaceae</taxon>
        <taxon>PACMAD clade</taxon>
        <taxon>Panicoideae</taxon>
        <taxon>Panicodae</taxon>
        <taxon>Paniceae</taxon>
        <taxon>Panicinae</taxon>
        <taxon>Panicum</taxon>
        <taxon>Panicum sect. Panicum</taxon>
    </lineage>
</organism>